<dbReference type="EMBL" id="JBGFUD010006513">
    <property type="protein sequence ID" value="MFH4981036.1"/>
    <property type="molecule type" value="Genomic_DNA"/>
</dbReference>
<keyword evidence="2 4" id="KW-0853">WD repeat</keyword>
<protein>
    <submittedName>
        <fullName evidence="5">Uncharacterized protein</fullName>
    </submittedName>
</protein>
<dbReference type="SUPFAM" id="SSF50978">
    <property type="entry name" value="WD40 repeat-like"/>
    <property type="match status" value="1"/>
</dbReference>
<dbReference type="InterPro" id="IPR019775">
    <property type="entry name" value="WD40_repeat_CS"/>
</dbReference>
<keyword evidence="3" id="KW-0677">Repeat</keyword>
<evidence type="ECO:0000256" key="3">
    <source>
        <dbReference type="ARBA" id="ARBA00022737"/>
    </source>
</evidence>
<dbReference type="InterPro" id="IPR044285">
    <property type="entry name" value="PWP1"/>
</dbReference>
<dbReference type="InterPro" id="IPR001680">
    <property type="entry name" value="WD40_rpt"/>
</dbReference>
<evidence type="ECO:0000313" key="5">
    <source>
        <dbReference type="EMBL" id="MFH4981036.1"/>
    </source>
</evidence>
<dbReference type="PROSITE" id="PS00678">
    <property type="entry name" value="WD_REPEATS_1"/>
    <property type="match status" value="1"/>
</dbReference>
<dbReference type="InterPro" id="IPR036322">
    <property type="entry name" value="WD40_repeat_dom_sf"/>
</dbReference>
<comment type="caution">
    <text evidence="5">The sequence shown here is derived from an EMBL/GenBank/DDBJ whole genome shotgun (WGS) entry which is preliminary data.</text>
</comment>
<accession>A0ABD6EMM1</accession>
<keyword evidence="6" id="KW-1185">Reference proteome</keyword>
<dbReference type="AlphaFoldDB" id="A0ABD6EMM1"/>
<gene>
    <name evidence="5" type="ORF">AB6A40_007745</name>
</gene>
<dbReference type="InterPro" id="IPR015943">
    <property type="entry name" value="WD40/YVTN_repeat-like_dom_sf"/>
</dbReference>
<evidence type="ECO:0000313" key="6">
    <source>
        <dbReference type="Proteomes" id="UP001608902"/>
    </source>
</evidence>
<evidence type="ECO:0000256" key="4">
    <source>
        <dbReference type="PROSITE-ProRule" id="PRU00221"/>
    </source>
</evidence>
<proteinExistence type="predicted"/>
<dbReference type="PROSITE" id="PS50082">
    <property type="entry name" value="WD_REPEATS_2"/>
    <property type="match status" value="1"/>
</dbReference>
<dbReference type="PROSITE" id="PS50294">
    <property type="entry name" value="WD_REPEATS_REGION"/>
    <property type="match status" value="1"/>
</dbReference>
<sequence length="457" mass="50489">MSVSLIADIAWIKRGVPAETPATVKVDPDKLRELIVDKSGDLVVEGSDDESDGTKLTALGQRKLRGSGEIPQMVESEGGNHTPSKTDCDTQRIEGERNANGNRDELDAIKNESKQDTDVVMENDLGGNSVKKTSDVRVTMPTDEYDMEHYDDEDEGNEYNPMGGIALFASDLDDPYITNHVDSDDEDAEDFKIQSNDNYVAVAKVDKDDYSIDVYVYNEENDDWYIHHDYILPVPPLCIEPVLYDPDPSCEKGNLLAVGTMDAVIGLWDLDIVNSVEPALSLGQPLSKKKKSRRKRDGSAQQHTDAVLSLAWNPLAAHVLGSGSADETVILWDLEEGKASTMFSCFKGKAQSLQWHPAEATILLGGTLDGTIYLTDCRQTDTKPAQEWKVEGEVERVLWDHFNPYCFFATTDCGELRYFDTRRNECLYHVSAHSNGARCISQSCSVKGLITTCGGDG</sequence>
<name>A0ABD6EMM1_9BILA</name>
<evidence type="ECO:0000256" key="2">
    <source>
        <dbReference type="ARBA" id="ARBA00022574"/>
    </source>
</evidence>
<dbReference type="PANTHER" id="PTHR14091">
    <property type="entry name" value="PERIODIC TRYPTOPHAN PROTEIN 1"/>
    <property type="match status" value="1"/>
</dbReference>
<organism evidence="5 6">
    <name type="scientific">Gnathostoma spinigerum</name>
    <dbReference type="NCBI Taxonomy" id="75299"/>
    <lineage>
        <taxon>Eukaryota</taxon>
        <taxon>Metazoa</taxon>
        <taxon>Ecdysozoa</taxon>
        <taxon>Nematoda</taxon>
        <taxon>Chromadorea</taxon>
        <taxon>Rhabditida</taxon>
        <taxon>Spirurina</taxon>
        <taxon>Gnathostomatomorpha</taxon>
        <taxon>Gnathostomatoidea</taxon>
        <taxon>Gnathostomatidae</taxon>
        <taxon>Gnathostoma</taxon>
    </lineage>
</organism>
<dbReference type="Gene3D" id="2.130.10.10">
    <property type="entry name" value="YVTN repeat-like/Quinoprotein amine dehydrogenase"/>
    <property type="match status" value="1"/>
</dbReference>
<reference evidence="5 6" key="1">
    <citation type="submission" date="2024-08" db="EMBL/GenBank/DDBJ databases">
        <title>Gnathostoma spinigerum genome.</title>
        <authorList>
            <person name="Gonzalez-Bertolin B."/>
            <person name="Monzon S."/>
            <person name="Zaballos A."/>
            <person name="Jimenez P."/>
            <person name="Dekumyoy P."/>
            <person name="Varona S."/>
            <person name="Cuesta I."/>
            <person name="Sumanam S."/>
            <person name="Adisakwattana P."/>
            <person name="Gasser R.B."/>
            <person name="Hernandez-Gonzalez A."/>
            <person name="Young N.D."/>
            <person name="Perteguer M.J."/>
        </authorList>
    </citation>
    <scope>NUCLEOTIDE SEQUENCE [LARGE SCALE GENOMIC DNA]</scope>
    <source>
        <strain evidence="5">AL3</strain>
        <tissue evidence="5">Liver</tissue>
    </source>
</reference>
<dbReference type="PANTHER" id="PTHR14091:SF0">
    <property type="entry name" value="PERIODIC TRYPTOPHAN PROTEIN 1 HOMOLOG"/>
    <property type="match status" value="1"/>
</dbReference>
<feature type="repeat" description="WD" evidence="4">
    <location>
        <begin position="300"/>
        <end position="342"/>
    </location>
</feature>
<dbReference type="Proteomes" id="UP001608902">
    <property type="component" value="Unassembled WGS sequence"/>
</dbReference>
<keyword evidence="1" id="KW-0597">Phosphoprotein</keyword>
<dbReference type="SMART" id="SM00320">
    <property type="entry name" value="WD40"/>
    <property type="match status" value="3"/>
</dbReference>
<dbReference type="Pfam" id="PF00400">
    <property type="entry name" value="WD40"/>
    <property type="match status" value="1"/>
</dbReference>
<evidence type="ECO:0000256" key="1">
    <source>
        <dbReference type="ARBA" id="ARBA00022553"/>
    </source>
</evidence>